<feature type="domain" description="AMP-binding enzyme C-terminal" evidence="10">
    <location>
        <begin position="578"/>
        <end position="657"/>
    </location>
</feature>
<dbReference type="InterPro" id="IPR000873">
    <property type="entry name" value="AMP-dep_synth/lig_dom"/>
</dbReference>
<gene>
    <name evidence="11" type="ORF">CBOVIS_LOCUS1766</name>
</gene>
<dbReference type="Pfam" id="PF13193">
    <property type="entry name" value="AMP-binding_C"/>
    <property type="match status" value="1"/>
</dbReference>
<evidence type="ECO:0000256" key="5">
    <source>
        <dbReference type="ARBA" id="ARBA00039638"/>
    </source>
</evidence>
<evidence type="ECO:0000256" key="7">
    <source>
        <dbReference type="ARBA" id="ARBA00048277"/>
    </source>
</evidence>
<dbReference type="Gene3D" id="3.30.300.30">
    <property type="match status" value="1"/>
</dbReference>
<protein>
    <recommendedName>
        <fullName evidence="5">Medium-chain acyl-CoA ligase ACSF2, mitochondrial</fullName>
        <ecNumber evidence="4">6.2.1.2</ecNumber>
    </recommendedName>
</protein>
<dbReference type="FunFam" id="3.40.50.12780:FF:000003">
    <property type="entry name" value="Long-chain-fatty-acid--CoA ligase FadD"/>
    <property type="match status" value="1"/>
</dbReference>
<evidence type="ECO:0000313" key="11">
    <source>
        <dbReference type="EMBL" id="CAB3398496.1"/>
    </source>
</evidence>
<organism evidence="11 12">
    <name type="scientific">Caenorhabditis bovis</name>
    <dbReference type="NCBI Taxonomy" id="2654633"/>
    <lineage>
        <taxon>Eukaryota</taxon>
        <taxon>Metazoa</taxon>
        <taxon>Ecdysozoa</taxon>
        <taxon>Nematoda</taxon>
        <taxon>Chromadorea</taxon>
        <taxon>Rhabditida</taxon>
        <taxon>Rhabditina</taxon>
        <taxon>Rhabditomorpha</taxon>
        <taxon>Rhabditoidea</taxon>
        <taxon>Rhabditidae</taxon>
        <taxon>Peloderinae</taxon>
        <taxon>Caenorhabditis</taxon>
    </lineage>
</organism>
<dbReference type="PROSITE" id="PS00455">
    <property type="entry name" value="AMP_BINDING"/>
    <property type="match status" value="1"/>
</dbReference>
<evidence type="ECO:0000259" key="9">
    <source>
        <dbReference type="Pfam" id="PF00501"/>
    </source>
</evidence>
<sequence length="683" mass="77396">MFDDASIHQQKTQQKENAAKMLDGWDADGAKLALRRVEIACETKRRRRRRRRFIAMIRIFPATASLDEKEPPSPPQQHHRQQLHKKMLYEEPISLEEAALTANNVMVAPSRKSYVHGCSSTPLLFETVGERLRSAVDQVPNKEFLIFKKEGVRKTYAQVAADAEQLACGLLHLGIAKGDRVGIWGPNTYEWTTTQFATALAGMVLVNINPSYQSEELRFAIDKVGIKALITPPGFKKSNYYQSIKTILPEVTMKEPGKSDISSRSFPLFKHLIIFDEEDKPYPGAWKYTDVMNMGTEEDRNNLSKIERETQPDDPINIQYTSGTTGQPKGATLTHHNVLNNAYFVGHRAGYSEKKTIICIPNPLYHCFGCVMGVLSALTHLQTCVFPAPSFDALAALKSIDEEKCTALYGTPTMFIDMINHPEYSNYNYDSIRSGFIAGAPCPITLCRRLVNEMHMTDMQVCYGTTETSPVSFMSTREDPPEQRIKSVGHIMDHLEAAVVDKRGCIVPRGVKGEVIVRGYSVMRCYWNSEEQTKKEITQDRWYHTGDIAVMHDNGTISIVGRSKDMIVRGGENIYPTEVEQFLFKHQAVEDVHIVGVPDERYGEVVCAWIRLHESAVDKITEEDIKAWCKGKIAHFKIPRYILFKKEHEFPLTVTGKVKKFEIREQSKIELGLQQVVSHFAEL</sequence>
<dbReference type="InterPro" id="IPR020845">
    <property type="entry name" value="AMP-binding_CS"/>
</dbReference>
<dbReference type="PANTHER" id="PTHR43201">
    <property type="entry name" value="ACYL-COA SYNTHETASE"/>
    <property type="match status" value="1"/>
</dbReference>
<evidence type="ECO:0000259" key="10">
    <source>
        <dbReference type="Pfam" id="PF13193"/>
    </source>
</evidence>
<evidence type="ECO:0000313" key="12">
    <source>
        <dbReference type="Proteomes" id="UP000494206"/>
    </source>
</evidence>
<evidence type="ECO:0000256" key="2">
    <source>
        <dbReference type="ARBA" id="ARBA00022598"/>
    </source>
</evidence>
<keyword evidence="2" id="KW-0436">Ligase</keyword>
<dbReference type="GO" id="GO:0006631">
    <property type="term" value="P:fatty acid metabolic process"/>
    <property type="evidence" value="ECO:0007669"/>
    <property type="project" value="TreeGrafter"/>
</dbReference>
<comment type="catalytic activity">
    <reaction evidence="6">
        <text>octanoate + ATP + CoA = octanoyl-CoA + AMP + diphosphate</text>
        <dbReference type="Rhea" id="RHEA:33631"/>
        <dbReference type="ChEBI" id="CHEBI:25646"/>
        <dbReference type="ChEBI" id="CHEBI:30616"/>
        <dbReference type="ChEBI" id="CHEBI:33019"/>
        <dbReference type="ChEBI" id="CHEBI:57287"/>
        <dbReference type="ChEBI" id="CHEBI:57386"/>
        <dbReference type="ChEBI" id="CHEBI:456215"/>
    </reaction>
</comment>
<dbReference type="Pfam" id="PF00501">
    <property type="entry name" value="AMP-binding"/>
    <property type="match status" value="1"/>
</dbReference>
<feature type="domain" description="AMP-dependent synthetase/ligase" evidence="9">
    <location>
        <begin position="134"/>
        <end position="527"/>
    </location>
</feature>
<dbReference type="SUPFAM" id="SSF56801">
    <property type="entry name" value="Acetyl-CoA synthetase-like"/>
    <property type="match status" value="1"/>
</dbReference>
<dbReference type="InterPro" id="IPR042099">
    <property type="entry name" value="ANL_N_sf"/>
</dbReference>
<name>A0A8S1EA81_9PELO</name>
<dbReference type="AlphaFoldDB" id="A0A8S1EA81"/>
<dbReference type="Proteomes" id="UP000494206">
    <property type="component" value="Unassembled WGS sequence"/>
</dbReference>
<feature type="region of interest" description="Disordered" evidence="8">
    <location>
        <begin position="64"/>
        <end position="83"/>
    </location>
</feature>
<dbReference type="OrthoDB" id="10253115at2759"/>
<evidence type="ECO:0000256" key="4">
    <source>
        <dbReference type="ARBA" id="ARBA00039009"/>
    </source>
</evidence>
<dbReference type="InterPro" id="IPR045851">
    <property type="entry name" value="AMP-bd_C_sf"/>
</dbReference>
<keyword evidence="12" id="KW-1185">Reference proteome</keyword>
<comment type="similarity">
    <text evidence="1">Belongs to the ATP-dependent AMP-binding enzyme family.</text>
</comment>
<evidence type="ECO:0000256" key="8">
    <source>
        <dbReference type="SAM" id="MobiDB-lite"/>
    </source>
</evidence>
<proteinExistence type="inferred from homology"/>
<dbReference type="EC" id="6.2.1.2" evidence="4"/>
<dbReference type="GO" id="GO:0031956">
    <property type="term" value="F:medium-chain fatty acid-CoA ligase activity"/>
    <property type="evidence" value="ECO:0007669"/>
    <property type="project" value="UniProtKB-EC"/>
</dbReference>
<dbReference type="PANTHER" id="PTHR43201:SF5">
    <property type="entry name" value="MEDIUM-CHAIN ACYL-COA LIGASE ACSF2, MITOCHONDRIAL"/>
    <property type="match status" value="1"/>
</dbReference>
<comment type="caution">
    <text evidence="11">The sequence shown here is derived from an EMBL/GenBank/DDBJ whole genome shotgun (WGS) entry which is preliminary data.</text>
</comment>
<evidence type="ECO:0000256" key="6">
    <source>
        <dbReference type="ARBA" id="ARBA00047319"/>
    </source>
</evidence>
<comment type="catalytic activity">
    <reaction evidence="7">
        <text>a medium-chain fatty acid + ATP + CoA = a medium-chain fatty acyl-CoA + AMP + diphosphate</text>
        <dbReference type="Rhea" id="RHEA:48340"/>
        <dbReference type="ChEBI" id="CHEBI:30616"/>
        <dbReference type="ChEBI" id="CHEBI:33019"/>
        <dbReference type="ChEBI" id="CHEBI:57287"/>
        <dbReference type="ChEBI" id="CHEBI:59558"/>
        <dbReference type="ChEBI" id="CHEBI:90546"/>
        <dbReference type="ChEBI" id="CHEBI:456215"/>
        <dbReference type="EC" id="6.2.1.2"/>
    </reaction>
</comment>
<dbReference type="Gene3D" id="3.40.50.12780">
    <property type="entry name" value="N-terminal domain of ligase-like"/>
    <property type="match status" value="1"/>
</dbReference>
<comment type="function">
    <text evidence="3">Acyl-CoA synthases catalyze the initial reaction in fatty acid metabolism, by forming a thioester with CoA. Has some preference toward medium-chain substrates. Plays a role in adipocyte differentiation.</text>
</comment>
<evidence type="ECO:0000256" key="1">
    <source>
        <dbReference type="ARBA" id="ARBA00006432"/>
    </source>
</evidence>
<reference evidence="11 12" key="1">
    <citation type="submission" date="2020-04" db="EMBL/GenBank/DDBJ databases">
        <authorList>
            <person name="Laetsch R D."/>
            <person name="Stevens L."/>
            <person name="Kumar S."/>
            <person name="Blaxter L. M."/>
        </authorList>
    </citation>
    <scope>NUCLEOTIDE SEQUENCE [LARGE SCALE GENOMIC DNA]</scope>
</reference>
<accession>A0A8S1EA81</accession>
<dbReference type="CDD" id="cd05917">
    <property type="entry name" value="FACL_like_2"/>
    <property type="match status" value="1"/>
</dbReference>
<dbReference type="FunFam" id="3.30.300.30:FF:000008">
    <property type="entry name" value="2,3-dihydroxybenzoate-AMP ligase"/>
    <property type="match status" value="1"/>
</dbReference>
<evidence type="ECO:0000256" key="3">
    <source>
        <dbReference type="ARBA" id="ARBA00037247"/>
    </source>
</evidence>
<dbReference type="EMBL" id="CADEPM010000001">
    <property type="protein sequence ID" value="CAB3398496.1"/>
    <property type="molecule type" value="Genomic_DNA"/>
</dbReference>
<dbReference type="InterPro" id="IPR025110">
    <property type="entry name" value="AMP-bd_C"/>
</dbReference>